<gene>
    <name evidence="1" type="ORF">QYE76_002346</name>
</gene>
<evidence type="ECO:0008006" key="3">
    <source>
        <dbReference type="Google" id="ProtNLM"/>
    </source>
</evidence>
<proteinExistence type="predicted"/>
<dbReference type="EMBL" id="JAUUTY010000005">
    <property type="protein sequence ID" value="KAK1628031.1"/>
    <property type="molecule type" value="Genomic_DNA"/>
</dbReference>
<evidence type="ECO:0000313" key="2">
    <source>
        <dbReference type="Proteomes" id="UP001231189"/>
    </source>
</evidence>
<accession>A0AAD8RQF0</accession>
<dbReference type="Proteomes" id="UP001231189">
    <property type="component" value="Unassembled WGS sequence"/>
</dbReference>
<evidence type="ECO:0000313" key="1">
    <source>
        <dbReference type="EMBL" id="KAK1628031.1"/>
    </source>
</evidence>
<name>A0AAD8RQF0_LOLMU</name>
<dbReference type="AlphaFoldDB" id="A0AAD8RQF0"/>
<organism evidence="1 2">
    <name type="scientific">Lolium multiflorum</name>
    <name type="common">Italian ryegrass</name>
    <name type="synonym">Lolium perenne subsp. multiflorum</name>
    <dbReference type="NCBI Taxonomy" id="4521"/>
    <lineage>
        <taxon>Eukaryota</taxon>
        <taxon>Viridiplantae</taxon>
        <taxon>Streptophyta</taxon>
        <taxon>Embryophyta</taxon>
        <taxon>Tracheophyta</taxon>
        <taxon>Spermatophyta</taxon>
        <taxon>Magnoliopsida</taxon>
        <taxon>Liliopsida</taxon>
        <taxon>Poales</taxon>
        <taxon>Poaceae</taxon>
        <taxon>BOP clade</taxon>
        <taxon>Pooideae</taxon>
        <taxon>Poodae</taxon>
        <taxon>Poeae</taxon>
        <taxon>Poeae Chloroplast Group 2 (Poeae type)</taxon>
        <taxon>Loliodinae</taxon>
        <taxon>Loliinae</taxon>
        <taxon>Lolium</taxon>
    </lineage>
</organism>
<reference evidence="1" key="1">
    <citation type="submission" date="2023-07" db="EMBL/GenBank/DDBJ databases">
        <title>A chromosome-level genome assembly of Lolium multiflorum.</title>
        <authorList>
            <person name="Chen Y."/>
            <person name="Copetti D."/>
            <person name="Kolliker R."/>
            <person name="Studer B."/>
        </authorList>
    </citation>
    <scope>NUCLEOTIDE SEQUENCE</scope>
    <source>
        <strain evidence="1">02402/16</strain>
        <tissue evidence="1">Leaf</tissue>
    </source>
</reference>
<keyword evidence="2" id="KW-1185">Reference proteome</keyword>
<comment type="caution">
    <text evidence="1">The sequence shown here is derived from an EMBL/GenBank/DDBJ whole genome shotgun (WGS) entry which is preliminary data.</text>
</comment>
<protein>
    <recommendedName>
        <fullName evidence="3">RNase H type-1 domain-containing protein</fullName>
    </recommendedName>
</protein>
<sequence length="162" mass="18217">MGAGAGVVLTSPQGDKMKYVMQMNFLLSTRMCDAVSDNMVTYREMYCLMEGKFEGCKLKHISRANNEEADTLANIRSTCSAILDGVFYEVITQQSIKVNLRFRTESSTKQPATTSSSAQFSKFCSSSQFEISLSLHICCVRNYPKTQQRHDTSSPDPKHTQW</sequence>